<organism evidence="3 4">
    <name type="scientific">Sediminibacillus albus</name>
    <dbReference type="NCBI Taxonomy" id="407036"/>
    <lineage>
        <taxon>Bacteria</taxon>
        <taxon>Bacillati</taxon>
        <taxon>Bacillota</taxon>
        <taxon>Bacilli</taxon>
        <taxon>Bacillales</taxon>
        <taxon>Bacillaceae</taxon>
        <taxon>Sediminibacillus</taxon>
    </lineage>
</organism>
<reference evidence="3 4" key="1">
    <citation type="submission" date="2016-10" db="EMBL/GenBank/DDBJ databases">
        <authorList>
            <person name="de Groot N.N."/>
        </authorList>
    </citation>
    <scope>NUCLEOTIDE SEQUENCE [LARGE SCALE GENOMIC DNA]</scope>
    <source>
        <strain evidence="3 4">CGMCC 1.6502</strain>
    </source>
</reference>
<evidence type="ECO:0000256" key="1">
    <source>
        <dbReference type="ARBA" id="ARBA00007637"/>
    </source>
</evidence>
<evidence type="ECO:0000259" key="2">
    <source>
        <dbReference type="Pfam" id="PF01370"/>
    </source>
</evidence>
<dbReference type="Pfam" id="PF01370">
    <property type="entry name" value="Epimerase"/>
    <property type="match status" value="1"/>
</dbReference>
<gene>
    <name evidence="3" type="ORF">SAMN05216243_3374</name>
</gene>
<dbReference type="Gene3D" id="3.90.25.10">
    <property type="entry name" value="UDP-galactose 4-epimerase, domain 1"/>
    <property type="match status" value="1"/>
</dbReference>
<comment type="similarity">
    <text evidence="1">Belongs to the NAD(P)-dependent epimerase/dehydratase family.</text>
</comment>
<protein>
    <submittedName>
        <fullName evidence="3">UDP-glucose 4-epimerase</fullName>
    </submittedName>
</protein>
<feature type="domain" description="NAD-dependent epimerase/dehydratase" evidence="2">
    <location>
        <begin position="6"/>
        <end position="241"/>
    </location>
</feature>
<dbReference type="PANTHER" id="PTHR43000">
    <property type="entry name" value="DTDP-D-GLUCOSE 4,6-DEHYDRATASE-RELATED"/>
    <property type="match status" value="1"/>
</dbReference>
<evidence type="ECO:0000313" key="3">
    <source>
        <dbReference type="EMBL" id="SDK49389.1"/>
    </source>
</evidence>
<proteinExistence type="inferred from homology"/>
<keyword evidence="4" id="KW-1185">Reference proteome</keyword>
<dbReference type="EMBL" id="FNFL01000007">
    <property type="protein sequence ID" value="SDK49389.1"/>
    <property type="molecule type" value="Genomic_DNA"/>
</dbReference>
<dbReference type="SUPFAM" id="SSF51735">
    <property type="entry name" value="NAD(P)-binding Rossmann-fold domains"/>
    <property type="match status" value="1"/>
</dbReference>
<evidence type="ECO:0000313" key="4">
    <source>
        <dbReference type="Proteomes" id="UP000198694"/>
    </source>
</evidence>
<dbReference type="STRING" id="407036.SAMN05216243_3374"/>
<name>A0A1G9CCK5_9BACI</name>
<sequence>MSYGNVLITGGAGFVGSQLIAGLLPKADHIYVIDDLSTGNILSIPSSDKISFYQTSIIDEETLNTVLPKVDYIFHLACRNLLLSVEDMEADFHTNLYGGFLLLQKTKELNPNIKRFIYTSTASVYNNADILPTPEHYYNISLPYAASKFSMEHYCHVYQSISQLPVTILRLSNLYGPGQLAANPYCGVVAKFFDSAMKKQPLVIYGDGEQTRDFTYIKDGIQAILLAATHPAAVGNVYNVGTGKETKISLLAELIMDVTKESTEIHFAPERMIDTVRNRCLDAGKIESELNWEPQFSLREGLTKTHHWITEGVSG</sequence>
<dbReference type="RefSeq" id="WP_093216672.1">
    <property type="nucleotide sequence ID" value="NZ_FNFL01000007.1"/>
</dbReference>
<dbReference type="Proteomes" id="UP000198694">
    <property type="component" value="Unassembled WGS sequence"/>
</dbReference>
<accession>A0A1G9CCK5</accession>
<dbReference type="InterPro" id="IPR036291">
    <property type="entry name" value="NAD(P)-bd_dom_sf"/>
</dbReference>
<dbReference type="InterPro" id="IPR001509">
    <property type="entry name" value="Epimerase_deHydtase"/>
</dbReference>
<dbReference type="AlphaFoldDB" id="A0A1G9CCK5"/>
<dbReference type="OrthoDB" id="9811743at2"/>
<dbReference type="Gene3D" id="3.40.50.720">
    <property type="entry name" value="NAD(P)-binding Rossmann-like Domain"/>
    <property type="match status" value="1"/>
</dbReference>